<keyword evidence="1" id="KW-0808">Transferase</keyword>
<dbReference type="GO" id="GO:0005840">
    <property type="term" value="C:ribosome"/>
    <property type="evidence" value="ECO:0007669"/>
    <property type="project" value="UniProtKB-KW"/>
</dbReference>
<keyword evidence="4" id="KW-0689">Ribosomal protein</keyword>
<keyword evidence="2" id="KW-0012">Acyltransferase</keyword>
<dbReference type="Proteomes" id="UP000522163">
    <property type="component" value="Unassembled WGS sequence"/>
</dbReference>
<comment type="caution">
    <text evidence="4">The sequence shown here is derived from an EMBL/GenBank/DDBJ whole genome shotgun (WGS) entry which is preliminary data.</text>
</comment>
<evidence type="ECO:0000256" key="1">
    <source>
        <dbReference type="ARBA" id="ARBA00022679"/>
    </source>
</evidence>
<organism evidence="4 5">
    <name type="scientific">Oribacterium sinus</name>
    <dbReference type="NCBI Taxonomy" id="237576"/>
    <lineage>
        <taxon>Bacteria</taxon>
        <taxon>Bacillati</taxon>
        <taxon>Bacillota</taxon>
        <taxon>Clostridia</taxon>
        <taxon>Lachnospirales</taxon>
        <taxon>Lachnospiraceae</taxon>
        <taxon>Oribacterium</taxon>
    </lineage>
</organism>
<dbReference type="PANTHER" id="PTHR10908:SF0">
    <property type="entry name" value="SEROTONIN N-ACETYLTRANSFERASE"/>
    <property type="match status" value="1"/>
</dbReference>
<dbReference type="Pfam" id="PF00583">
    <property type="entry name" value="Acetyltransf_1"/>
    <property type="match status" value="1"/>
</dbReference>
<evidence type="ECO:0000256" key="2">
    <source>
        <dbReference type="ARBA" id="ARBA00023315"/>
    </source>
</evidence>
<keyword evidence="4" id="KW-0687">Ribonucleoprotein</keyword>
<dbReference type="CDD" id="cd04301">
    <property type="entry name" value="NAT_SF"/>
    <property type="match status" value="1"/>
</dbReference>
<dbReference type="PROSITE" id="PS51186">
    <property type="entry name" value="GNAT"/>
    <property type="match status" value="1"/>
</dbReference>
<feature type="domain" description="N-acetyltransferase" evidence="3">
    <location>
        <begin position="7"/>
        <end position="169"/>
    </location>
</feature>
<reference evidence="4 5" key="1">
    <citation type="submission" date="2020-08" db="EMBL/GenBank/DDBJ databases">
        <title>Genomic Encyclopedia of Type Strains, Phase IV (KMG-IV): sequencing the most valuable type-strain genomes for metagenomic binning, comparative biology and taxonomic classification.</title>
        <authorList>
            <person name="Goeker M."/>
        </authorList>
    </citation>
    <scope>NUCLEOTIDE SEQUENCE [LARGE SCALE GENOMIC DNA]</scope>
    <source>
        <strain evidence="4 5">DSM 17245</strain>
    </source>
</reference>
<evidence type="ECO:0000259" key="3">
    <source>
        <dbReference type="PROSITE" id="PS51186"/>
    </source>
</evidence>
<dbReference type="AlphaFoldDB" id="A0A7W9SIU7"/>
<proteinExistence type="predicted"/>
<dbReference type="GeneID" id="85015733"/>
<dbReference type="EMBL" id="JACHHH010000013">
    <property type="protein sequence ID" value="MBB6042226.1"/>
    <property type="molecule type" value="Genomic_DNA"/>
</dbReference>
<gene>
    <name evidence="4" type="ORF">HNQ46_002222</name>
</gene>
<name>A0A7W9SIU7_9FIRM</name>
<dbReference type="RefSeq" id="WP_183684714.1">
    <property type="nucleotide sequence ID" value="NZ_JACHHH010000013.1"/>
</dbReference>
<dbReference type="InterPro" id="IPR016181">
    <property type="entry name" value="Acyl_CoA_acyltransferase"/>
</dbReference>
<dbReference type="GO" id="GO:0008080">
    <property type="term" value="F:N-acetyltransferase activity"/>
    <property type="evidence" value="ECO:0007669"/>
    <property type="project" value="UniProtKB-ARBA"/>
</dbReference>
<dbReference type="InterPro" id="IPR000182">
    <property type="entry name" value="GNAT_dom"/>
</dbReference>
<sequence length="169" mass="19411">MYNQERYLFRAATEEDIRELAAIEKICFSENEACSYGEVKDRVEKIPEDFLIAFDQVNKKIAGYMSGIHSGSEVFLDEFFQNASLQEKGAKHCFLLGLEVRPEYQGKGLASQIMNRYIDMEEARGTEKIFLTCHTHFVPFYSGFGYEHLGKSPSTWGGESWEDMVYILA</sequence>
<dbReference type="PANTHER" id="PTHR10908">
    <property type="entry name" value="SEROTONIN N-ACETYLTRANSFERASE"/>
    <property type="match status" value="1"/>
</dbReference>
<evidence type="ECO:0000313" key="5">
    <source>
        <dbReference type="Proteomes" id="UP000522163"/>
    </source>
</evidence>
<dbReference type="Gene3D" id="3.40.630.30">
    <property type="match status" value="1"/>
</dbReference>
<evidence type="ECO:0000313" key="4">
    <source>
        <dbReference type="EMBL" id="MBB6042226.1"/>
    </source>
</evidence>
<accession>A0A7W9SIU7</accession>
<dbReference type="SUPFAM" id="SSF55729">
    <property type="entry name" value="Acyl-CoA N-acyltransferases (Nat)"/>
    <property type="match status" value="1"/>
</dbReference>
<dbReference type="InterPro" id="IPR051635">
    <property type="entry name" value="SNAT-like"/>
</dbReference>
<protein>
    <submittedName>
        <fullName evidence="4">Ribosomal protein S18 acetylase RimI-like enzyme</fullName>
    </submittedName>
</protein>